<sequence length="39" mass="4375">MGTLGILIGENKEQFYISCSNPKNTAEKVIVKFCLRNKS</sequence>
<evidence type="ECO:0000313" key="1">
    <source>
        <dbReference type="EMBL" id="DAF44880.1"/>
    </source>
</evidence>
<accession>A0A8S5S1U8</accession>
<proteinExistence type="predicted"/>
<dbReference type="EMBL" id="BK032513">
    <property type="protein sequence ID" value="DAF44880.1"/>
    <property type="molecule type" value="Genomic_DNA"/>
</dbReference>
<reference evidence="1" key="1">
    <citation type="journal article" date="2021" name="Proc. Natl. Acad. Sci. U.S.A.">
        <title>A Catalog of Tens of Thousands of Viruses from Human Metagenomes Reveals Hidden Associations with Chronic Diseases.</title>
        <authorList>
            <person name="Tisza M.J."/>
            <person name="Buck C.B."/>
        </authorList>
    </citation>
    <scope>NUCLEOTIDE SEQUENCE</scope>
    <source>
        <strain evidence="1">CtCIv11</strain>
    </source>
</reference>
<organism evidence="1">
    <name type="scientific">Siphoviridae sp. ctCIv11</name>
    <dbReference type="NCBI Taxonomy" id="2827806"/>
    <lineage>
        <taxon>Viruses</taxon>
        <taxon>Duplodnaviria</taxon>
        <taxon>Heunggongvirae</taxon>
        <taxon>Uroviricota</taxon>
        <taxon>Caudoviricetes</taxon>
    </lineage>
</organism>
<name>A0A8S5S1U8_9CAUD</name>
<protein>
    <submittedName>
        <fullName evidence="1">Uncharacterized protein</fullName>
    </submittedName>
</protein>